<keyword evidence="2" id="KW-1185">Reference proteome</keyword>
<name>A0A9P5H2M2_9HYPO</name>
<accession>A0A9P5H2M2</accession>
<evidence type="ECO:0000313" key="2">
    <source>
        <dbReference type="Proteomes" id="UP000722485"/>
    </source>
</evidence>
<proteinExistence type="predicted"/>
<organism evidence="1 2">
    <name type="scientific">Cylindrodendrum hubeiense</name>
    <dbReference type="NCBI Taxonomy" id="595255"/>
    <lineage>
        <taxon>Eukaryota</taxon>
        <taxon>Fungi</taxon>
        <taxon>Dikarya</taxon>
        <taxon>Ascomycota</taxon>
        <taxon>Pezizomycotina</taxon>
        <taxon>Sordariomycetes</taxon>
        <taxon>Hypocreomycetidae</taxon>
        <taxon>Hypocreales</taxon>
        <taxon>Nectriaceae</taxon>
        <taxon>Cylindrodendrum</taxon>
    </lineage>
</organism>
<gene>
    <name evidence="1" type="ORF">G7Z17_g10483</name>
</gene>
<reference evidence="1" key="1">
    <citation type="submission" date="2020-03" db="EMBL/GenBank/DDBJ databases">
        <title>Draft Genome Sequence of Cylindrodendrum hubeiense.</title>
        <authorList>
            <person name="Buettner E."/>
            <person name="Kellner H."/>
        </authorList>
    </citation>
    <scope>NUCLEOTIDE SEQUENCE</scope>
    <source>
        <strain evidence="1">IHI 201604</strain>
    </source>
</reference>
<dbReference type="Proteomes" id="UP000722485">
    <property type="component" value="Unassembled WGS sequence"/>
</dbReference>
<sequence>MLGVVIKQHGGVTVQQVAKEKENSGNSAGRISSMHYTHLIDVRVLKWMRESRAAPMEMILADSTVLTSWKNGIDNGCWCGSRYPSLVQHPYATTRCVLGQDPDSWGTGWRITHPCGVTSNARRPWSPGLSTCDVTASRHDTAAQTPSFTRGSQLDLDLDHAAFNAKTGKRSQAFASGGRQHPHVWPAPYFTKLSVLTHRNNNQMPPPPALSKFSPADGIDLYMAPAKMTGVKSEDAEAGHMVQLQTKRQRWIHTVEAS</sequence>
<dbReference type="EMBL" id="JAANBB010000344">
    <property type="protein sequence ID" value="KAF7543763.1"/>
    <property type="molecule type" value="Genomic_DNA"/>
</dbReference>
<protein>
    <submittedName>
        <fullName evidence="1">Uncharacterized protein</fullName>
    </submittedName>
</protein>
<dbReference type="AlphaFoldDB" id="A0A9P5H2M2"/>
<evidence type="ECO:0000313" key="1">
    <source>
        <dbReference type="EMBL" id="KAF7543763.1"/>
    </source>
</evidence>
<comment type="caution">
    <text evidence="1">The sequence shown here is derived from an EMBL/GenBank/DDBJ whole genome shotgun (WGS) entry which is preliminary data.</text>
</comment>